<dbReference type="PROSITE" id="PS51193">
    <property type="entry name" value="HELICASE_ATP_BIND_2"/>
    <property type="match status" value="1"/>
</dbReference>
<dbReference type="Proteomes" id="UP001472677">
    <property type="component" value="Unassembled WGS sequence"/>
</dbReference>
<comment type="caution">
    <text evidence="5">The sequence shown here is derived from an EMBL/GenBank/DDBJ whole genome shotgun (WGS) entry which is preliminary data.</text>
</comment>
<keyword evidence="2" id="KW-0378">Hydrolase</keyword>
<dbReference type="PANTHER" id="PTHR11472">
    <property type="entry name" value="DNA REPAIR DEAD HELICASE RAD3/XP-D SUBFAMILY MEMBER"/>
    <property type="match status" value="1"/>
</dbReference>
<name>A0ABR2B8Q9_9ROSI</name>
<evidence type="ECO:0000256" key="3">
    <source>
        <dbReference type="ARBA" id="ARBA00022840"/>
    </source>
</evidence>
<keyword evidence="1" id="KW-0547">Nucleotide-binding</keyword>
<evidence type="ECO:0000313" key="6">
    <source>
        <dbReference type="Proteomes" id="UP001472677"/>
    </source>
</evidence>
<dbReference type="SUPFAM" id="SSF52540">
    <property type="entry name" value="P-loop containing nucleoside triphosphate hydrolases"/>
    <property type="match status" value="1"/>
</dbReference>
<keyword evidence="3" id="KW-0067">ATP-binding</keyword>
<organism evidence="5 6">
    <name type="scientific">Hibiscus sabdariffa</name>
    <name type="common">roselle</name>
    <dbReference type="NCBI Taxonomy" id="183260"/>
    <lineage>
        <taxon>Eukaryota</taxon>
        <taxon>Viridiplantae</taxon>
        <taxon>Streptophyta</taxon>
        <taxon>Embryophyta</taxon>
        <taxon>Tracheophyta</taxon>
        <taxon>Spermatophyta</taxon>
        <taxon>Magnoliopsida</taxon>
        <taxon>eudicotyledons</taxon>
        <taxon>Gunneridae</taxon>
        <taxon>Pentapetalae</taxon>
        <taxon>rosids</taxon>
        <taxon>malvids</taxon>
        <taxon>Malvales</taxon>
        <taxon>Malvaceae</taxon>
        <taxon>Malvoideae</taxon>
        <taxon>Hibiscus</taxon>
    </lineage>
</organism>
<evidence type="ECO:0000256" key="2">
    <source>
        <dbReference type="ARBA" id="ARBA00022801"/>
    </source>
</evidence>
<dbReference type="Gene3D" id="3.40.50.300">
    <property type="entry name" value="P-loop containing nucleotide triphosphate hydrolases"/>
    <property type="match status" value="1"/>
</dbReference>
<protein>
    <recommendedName>
        <fullName evidence="4">Helicase ATP-binding domain-containing protein</fullName>
    </recommendedName>
</protein>
<gene>
    <name evidence="5" type="ORF">V6N12_034786</name>
</gene>
<evidence type="ECO:0000259" key="4">
    <source>
        <dbReference type="PROSITE" id="PS51193"/>
    </source>
</evidence>
<dbReference type="EMBL" id="JBBPBM010000153">
    <property type="protein sequence ID" value="KAK8503391.1"/>
    <property type="molecule type" value="Genomic_DNA"/>
</dbReference>
<dbReference type="InterPro" id="IPR045028">
    <property type="entry name" value="DinG/Rad3-like"/>
</dbReference>
<keyword evidence="6" id="KW-1185">Reference proteome</keyword>
<sequence length="126" mass="14078">MPTYKLRGIDVDFPFEAYDCQLVYMEKVIEALQRRCNALLESPTGTGKTLCLLCATLAWRKSLGAFSTGSSKIKSEFLGSQSVVGSSQSEASNLPTIVYTSRTHSQLRQVVQELRRSNYRSYLIVS</sequence>
<dbReference type="InterPro" id="IPR027417">
    <property type="entry name" value="P-loop_NTPase"/>
</dbReference>
<feature type="domain" description="Helicase ATP-binding" evidence="4">
    <location>
        <begin position="7"/>
        <end position="126"/>
    </location>
</feature>
<accession>A0ABR2B8Q9</accession>
<dbReference type="InterPro" id="IPR014013">
    <property type="entry name" value="Helic_SF1/SF2_ATP-bd_DinG/Rad3"/>
</dbReference>
<reference evidence="5 6" key="1">
    <citation type="journal article" date="2024" name="G3 (Bethesda)">
        <title>Genome assembly of Hibiscus sabdariffa L. provides insights into metabolisms of medicinal natural products.</title>
        <authorList>
            <person name="Kim T."/>
        </authorList>
    </citation>
    <scope>NUCLEOTIDE SEQUENCE [LARGE SCALE GENOMIC DNA]</scope>
    <source>
        <strain evidence="5">TK-2024</strain>
        <tissue evidence="5">Old leaves</tissue>
    </source>
</reference>
<evidence type="ECO:0000256" key="1">
    <source>
        <dbReference type="ARBA" id="ARBA00022741"/>
    </source>
</evidence>
<evidence type="ECO:0000313" key="5">
    <source>
        <dbReference type="EMBL" id="KAK8503391.1"/>
    </source>
</evidence>
<dbReference type="PANTHER" id="PTHR11472:SF34">
    <property type="entry name" value="REGULATOR OF TELOMERE ELONGATION HELICASE 1"/>
    <property type="match status" value="1"/>
</dbReference>
<proteinExistence type="predicted"/>